<dbReference type="InterPro" id="IPR046819">
    <property type="entry name" value="MmeI_hel"/>
</dbReference>
<evidence type="ECO:0000259" key="8">
    <source>
        <dbReference type="Pfam" id="PF20473"/>
    </source>
</evidence>
<evidence type="ECO:0000313" key="9">
    <source>
        <dbReference type="EMBL" id="MDO6415940.1"/>
    </source>
</evidence>
<feature type="domain" description="MmeI-like DNA-methyltransferase" evidence="8">
    <location>
        <begin position="411"/>
        <end position="676"/>
    </location>
</feature>
<accession>A0ABT8YC71</accession>
<dbReference type="InterPro" id="IPR029063">
    <property type="entry name" value="SAM-dependent_MTases_sf"/>
</dbReference>
<dbReference type="Pfam" id="PF20465">
    <property type="entry name" value="MmeI_hel"/>
    <property type="match status" value="1"/>
</dbReference>
<dbReference type="SUPFAM" id="SSF53335">
    <property type="entry name" value="S-adenosyl-L-methionine-dependent methyltransferases"/>
    <property type="match status" value="1"/>
</dbReference>
<comment type="caution">
    <text evidence="9">The sequence shown here is derived from an EMBL/GenBank/DDBJ whole genome shotgun (WGS) entry which is preliminary data.</text>
</comment>
<dbReference type="InterPro" id="IPR046817">
    <property type="entry name" value="MmeI_N"/>
</dbReference>
<dbReference type="PANTHER" id="PTHR33841">
    <property type="entry name" value="DNA METHYLTRANSFERASE YEEA-RELATED"/>
    <property type="match status" value="1"/>
</dbReference>
<feature type="domain" description="MmeI-like target recognition" evidence="7">
    <location>
        <begin position="732"/>
        <end position="918"/>
    </location>
</feature>
<keyword evidence="3" id="KW-0808">Transferase</keyword>
<dbReference type="Gene3D" id="3.40.50.150">
    <property type="entry name" value="Vaccinia Virus protein VP39"/>
    <property type="match status" value="1"/>
</dbReference>
<dbReference type="Pfam" id="PF20473">
    <property type="entry name" value="MmeI_Mtase"/>
    <property type="match status" value="1"/>
</dbReference>
<protein>
    <recommendedName>
        <fullName evidence="1">site-specific DNA-methyltransferase (adenine-specific)</fullName>
        <ecNumber evidence="1">2.1.1.72</ecNumber>
    </recommendedName>
</protein>
<dbReference type="InterPro" id="IPR046820">
    <property type="entry name" value="MmeI_TRD"/>
</dbReference>
<dbReference type="InterPro" id="IPR046816">
    <property type="entry name" value="MmeI_Mtase"/>
</dbReference>
<keyword evidence="2 9" id="KW-0489">Methyltransferase</keyword>
<gene>
    <name evidence="9" type="ORF">Q4F19_16235</name>
</gene>
<evidence type="ECO:0000259" key="7">
    <source>
        <dbReference type="Pfam" id="PF20466"/>
    </source>
</evidence>
<keyword evidence="10" id="KW-1185">Reference proteome</keyword>
<evidence type="ECO:0000256" key="1">
    <source>
        <dbReference type="ARBA" id="ARBA00011900"/>
    </source>
</evidence>
<dbReference type="PANTHER" id="PTHR33841:SF1">
    <property type="entry name" value="DNA METHYLTRANSFERASE A"/>
    <property type="match status" value="1"/>
</dbReference>
<comment type="catalytic activity">
    <reaction evidence="4">
        <text>a 2'-deoxyadenosine in DNA + S-adenosyl-L-methionine = an N(6)-methyl-2'-deoxyadenosine in DNA + S-adenosyl-L-homocysteine + H(+)</text>
        <dbReference type="Rhea" id="RHEA:15197"/>
        <dbReference type="Rhea" id="RHEA-COMP:12418"/>
        <dbReference type="Rhea" id="RHEA-COMP:12419"/>
        <dbReference type="ChEBI" id="CHEBI:15378"/>
        <dbReference type="ChEBI" id="CHEBI:57856"/>
        <dbReference type="ChEBI" id="CHEBI:59789"/>
        <dbReference type="ChEBI" id="CHEBI:90615"/>
        <dbReference type="ChEBI" id="CHEBI:90616"/>
        <dbReference type="EC" id="2.1.1.72"/>
    </reaction>
</comment>
<dbReference type="RefSeq" id="WP_303544681.1">
    <property type="nucleotide sequence ID" value="NZ_JAUOTP010000008.1"/>
</dbReference>
<sequence>MGEDAVLERFIARWRANEGGAERANFPLFLTELCTLLDLPQPEPAAATHHRNDYVFERAVTFRDEAGKSGHGRIDLYKRGSFVLEAKQSREPGGAKEVTLPPEQTALPGFILPQLRGRRSAQRGWDVLMRNAREQAEQYARALPTEHGWPPFILVVDVGHAIEVFADFSGQGKNYRQFPDRSGFRIYLDDLRNPVIRQRLRAIWLDPQSLDPAKHSAAVTRDIAKRLASVSKLLEERGYQPEPVAHFLMRCLFTMFAEDTGLLEAGSFADVLSDARANPESFAPMLEELWQSMDLGLVSTVLRRKVRKFNGGLFAERTAIPLYKEEIGELYEAAKHNWTEVEPAIFGTLLEQALDKVERKRLGAHYTPRAYVERLVIATIIEPLQREWETKVLGTVERERTANPQAAILAVHDFHVRLAETKVLDPACGTGNFLYVALELMKRLEGDVLEVLADLGGQEALALETATVHPRNFLGLELNPRAAAIAELVLWLGYLQWQMRNGGEIADPVLERLSNITAMDAVLKHDPERPRADGSGIELPNPRRPEWPQADYIVGNPPFIGGKDVRSRLGESYAVALWKANPKINKSADFVMYWWDRAAERLTEKGTRLKRFGFVTTNSITQEFSRRVIAARMDARKPISLVMAIPDHPWTKATADAAAVRIAMTVAEAGTRKGVLYEVTHESGLNSDAPRIELRDAADEIHADLTVGSDVTQTKALRANNWICSPGVKLHGSGFIVSPKEAEMLGFGRRDGLKQYIRHYRNGRDLMARSRKQMVIDLFGLSEAEVRRSYPEIYQHLLTTVKVDRDKQAIKSPTPDAQAYASSWWIFGKPRTELRPALAGLTRYIVTVETARHRVFQFLNATILADNMLICIASDDAYHIGCLGSKFDLAWTSAQGGTLEDRPRYTKSQCFDPFPFPDATPGQRTVIGDLAEELDATRKDVLTEHADLTLTGLYNLREKLLQHGPLTAAEQDQRRRGRIDILSELHDRIDAAVADAYGWPRDLSDAEIVTRLVALNAERHAEEKAGTVRWLRPDYQIAKAGLTALPTAAKPAQIEALLPEAKAKKPTFPREAIGQTAAVLADLRSGAVLTSAEIARRYAQGLKVEPRIAATLAALVRLGHVAAERERYTLRRAA</sequence>
<dbReference type="EC" id="2.1.1.72" evidence="1"/>
<evidence type="ECO:0000256" key="3">
    <source>
        <dbReference type="ARBA" id="ARBA00022679"/>
    </source>
</evidence>
<dbReference type="GO" id="GO:0032259">
    <property type="term" value="P:methylation"/>
    <property type="evidence" value="ECO:0007669"/>
    <property type="project" value="UniProtKB-KW"/>
</dbReference>
<evidence type="ECO:0000256" key="4">
    <source>
        <dbReference type="ARBA" id="ARBA00047942"/>
    </source>
</evidence>
<dbReference type="Pfam" id="PF20466">
    <property type="entry name" value="MmeI_TRD"/>
    <property type="match status" value="1"/>
</dbReference>
<name>A0ABT8YC71_9SPHN</name>
<dbReference type="Proteomes" id="UP001169764">
    <property type="component" value="Unassembled WGS sequence"/>
</dbReference>
<feature type="domain" description="MmeI-like N-terminal" evidence="5">
    <location>
        <begin position="8"/>
        <end position="236"/>
    </location>
</feature>
<organism evidence="9 10">
    <name type="scientific">Sphingomonas natans</name>
    <dbReference type="NCBI Taxonomy" id="3063330"/>
    <lineage>
        <taxon>Bacteria</taxon>
        <taxon>Pseudomonadati</taxon>
        <taxon>Pseudomonadota</taxon>
        <taxon>Alphaproteobacteria</taxon>
        <taxon>Sphingomonadales</taxon>
        <taxon>Sphingomonadaceae</taxon>
        <taxon>Sphingomonas</taxon>
    </lineage>
</organism>
<dbReference type="PRINTS" id="PR00507">
    <property type="entry name" value="N12N6MTFRASE"/>
</dbReference>
<dbReference type="Pfam" id="PF20464">
    <property type="entry name" value="MmeI_N"/>
    <property type="match status" value="1"/>
</dbReference>
<evidence type="ECO:0000313" key="10">
    <source>
        <dbReference type="Proteomes" id="UP001169764"/>
    </source>
</evidence>
<reference evidence="9" key="1">
    <citation type="submission" date="2023-07" db="EMBL/GenBank/DDBJ databases">
        <authorList>
            <person name="Kim M."/>
        </authorList>
    </citation>
    <scope>NUCLEOTIDE SEQUENCE</scope>
    <source>
        <strain evidence="9">BIUV-7</strain>
    </source>
</reference>
<dbReference type="EMBL" id="JAUOTP010000008">
    <property type="protein sequence ID" value="MDO6415940.1"/>
    <property type="molecule type" value="Genomic_DNA"/>
</dbReference>
<evidence type="ECO:0000259" key="6">
    <source>
        <dbReference type="Pfam" id="PF20465"/>
    </source>
</evidence>
<feature type="domain" description="MmeI-like helicase spacer" evidence="6">
    <location>
        <begin position="243"/>
        <end position="314"/>
    </location>
</feature>
<proteinExistence type="predicted"/>
<evidence type="ECO:0000259" key="5">
    <source>
        <dbReference type="Pfam" id="PF20464"/>
    </source>
</evidence>
<dbReference type="InterPro" id="IPR050953">
    <property type="entry name" value="N4_N6_ade-DNA_methylase"/>
</dbReference>
<dbReference type="GO" id="GO:0008168">
    <property type="term" value="F:methyltransferase activity"/>
    <property type="evidence" value="ECO:0007669"/>
    <property type="project" value="UniProtKB-KW"/>
</dbReference>
<dbReference type="PROSITE" id="PS00092">
    <property type="entry name" value="N6_MTASE"/>
    <property type="match status" value="1"/>
</dbReference>
<evidence type="ECO:0000256" key="2">
    <source>
        <dbReference type="ARBA" id="ARBA00022603"/>
    </source>
</evidence>
<dbReference type="InterPro" id="IPR002052">
    <property type="entry name" value="DNA_methylase_N6_adenine_CS"/>
</dbReference>